<organism evidence="1 2">
    <name type="scientific">Halorhabdus tiamatea SARL4B</name>
    <dbReference type="NCBI Taxonomy" id="1033806"/>
    <lineage>
        <taxon>Archaea</taxon>
        <taxon>Methanobacteriati</taxon>
        <taxon>Methanobacteriota</taxon>
        <taxon>Stenosarchaea group</taxon>
        <taxon>Halobacteria</taxon>
        <taxon>Halobacteriales</taxon>
        <taxon>Haloarculaceae</taxon>
        <taxon>Halorhabdus</taxon>
    </lineage>
</organism>
<protein>
    <submittedName>
        <fullName evidence="1">Uncharacterized protein</fullName>
    </submittedName>
</protein>
<dbReference type="KEGG" id="hti:HTIA_2168"/>
<keyword evidence="2" id="KW-1185">Reference proteome</keyword>
<gene>
    <name evidence="1" type="ORF">HTIA_2168</name>
</gene>
<reference evidence="1 2" key="1">
    <citation type="journal article" date="2014" name="Environ. Microbiol.">
        <title>Halorhabdus tiamatea: proteogenomics and glycosidase activity measurements identify the first cultivated euryarchaeon from a deep-sea anoxic brine lake as potential polysaccharide degrader.</title>
        <authorList>
            <person name="Werner J."/>
            <person name="Ferrer M."/>
            <person name="Michel G."/>
            <person name="Mann A.J."/>
            <person name="Huang S."/>
            <person name="Juarez S."/>
            <person name="Ciordia S."/>
            <person name="Albar J.P."/>
            <person name="Alcaide M."/>
            <person name="La Cono V."/>
            <person name="Yakimov M.M."/>
            <person name="Antunes A."/>
            <person name="Taborda M."/>
            <person name="Da Costa M.S."/>
            <person name="Amann R.I."/>
            <person name="Gloeckner F.O."/>
            <person name="Golyshina O.V."/>
            <person name="Golyshin P.N."/>
            <person name="Teeling H."/>
        </authorList>
    </citation>
    <scope>NUCLEOTIDE SEQUENCE [LARGE SCALE GENOMIC DNA]</scope>
    <source>
        <strain evidence="2">SARL4B</strain>
    </source>
</reference>
<dbReference type="HOGENOM" id="CLU_2930143_0_0_2"/>
<evidence type="ECO:0000313" key="2">
    <source>
        <dbReference type="Proteomes" id="UP000015381"/>
    </source>
</evidence>
<dbReference type="EMBL" id="HF571520">
    <property type="protein sequence ID" value="CCQ34280.1"/>
    <property type="molecule type" value="Genomic_DNA"/>
</dbReference>
<dbReference type="Proteomes" id="UP000015381">
    <property type="component" value="Chromosome I"/>
</dbReference>
<sequence>MRLHPDHSGFDAKLSDHFGQASFDTVLETDSRATDVVENECGHVGRDKHPPCSSLIWTST</sequence>
<name>F7PJG4_9EURY</name>
<proteinExistence type="predicted"/>
<accession>F7PJG4</accession>
<dbReference type="AlphaFoldDB" id="F7PJG4"/>
<evidence type="ECO:0000313" key="1">
    <source>
        <dbReference type="EMBL" id="CCQ34280.1"/>
    </source>
</evidence>